<accession>A0A1H4E8M3</accession>
<dbReference type="OrthoDB" id="1392261at2"/>
<protein>
    <submittedName>
        <fullName evidence="2">Uncharacterized protein</fullName>
    </submittedName>
</protein>
<gene>
    <name evidence="2" type="ORF">SAMN05216462_2603</name>
</gene>
<keyword evidence="1" id="KW-0732">Signal</keyword>
<feature type="signal peptide" evidence="1">
    <location>
        <begin position="1"/>
        <end position="20"/>
    </location>
</feature>
<evidence type="ECO:0000256" key="1">
    <source>
        <dbReference type="SAM" id="SignalP"/>
    </source>
</evidence>
<dbReference type="InterPro" id="IPR008928">
    <property type="entry name" value="6-hairpin_glycosidase_sf"/>
</dbReference>
<feature type="chain" id="PRO_5010165498" evidence="1">
    <location>
        <begin position="21"/>
        <end position="669"/>
    </location>
</feature>
<dbReference type="SUPFAM" id="SSF48208">
    <property type="entry name" value="Six-hairpin glycosidases"/>
    <property type="match status" value="1"/>
</dbReference>
<dbReference type="Gene3D" id="1.50.10.20">
    <property type="match status" value="1"/>
</dbReference>
<evidence type="ECO:0000313" key="2">
    <source>
        <dbReference type="EMBL" id="SEA80692.1"/>
    </source>
</evidence>
<dbReference type="AlphaFoldDB" id="A0A1H4E8M3"/>
<organism evidence="2 3">
    <name type="scientific">Xylanibacter ruminicola</name>
    <name type="common">Prevotella ruminicola</name>
    <dbReference type="NCBI Taxonomy" id="839"/>
    <lineage>
        <taxon>Bacteria</taxon>
        <taxon>Pseudomonadati</taxon>
        <taxon>Bacteroidota</taxon>
        <taxon>Bacteroidia</taxon>
        <taxon>Bacteroidales</taxon>
        <taxon>Prevotellaceae</taxon>
        <taxon>Xylanibacter</taxon>
    </lineage>
</organism>
<dbReference type="GO" id="GO:0005975">
    <property type="term" value="P:carbohydrate metabolic process"/>
    <property type="evidence" value="ECO:0007669"/>
    <property type="project" value="InterPro"/>
</dbReference>
<sequence length="669" mass="75779">MFNKTYLLAAFAALSMNAFAINIQTQISIKQPGNEARVIQLQADGNQLKPADGKALPLHISAQLANDGNDQVYTVTIKADATTYYNFGAQLATGILSANSEFYLPGFWYHRNLRSPKEAPAFHTSKSWNFREDRLSSPMTSVYDEANGKSVAVIRQLDTPQECMTTHQAGEIILSGETSLGYLGLDCEQQEAKLTFGYPYIETPKRYIRKLTLAAPVFAFAKIEKGETKTIQWRISETEAKDFGEHVTMMWQRCFDNLKPQALKPLFTPEEMKKGLTNYFRQSYVSNYPLKYNSGHTLLTSDCKPFPEAQVGFCGRVLLNAFNAIEYGEQHGEQDLVTMGDEILESYLQHGFTSAGYFYDNVNFTRGFPSDDKVVHSIRQQSEGVYAILLYLKYEKAHGRRHPQWEARIKGILDGFLKLQKADGSFARKYHDNGIDVDGTGGSTPSSTSALVMGYRYFGKKQYLEAARRTVDYLEQNIISKSDYFSSTLDANCEDKEAAIAAVTATYYLAAVTKGKERQRYIDLCEKAAYFALSWYYMWDVPFAQGQMLGDLGLKTRGWSNVSVENNHIDAFVFELPHIVKWLGQQKGNQRFLQMHDVIFNSLSQLMPTPERLCGISVPGFYPEVVQHTTWDYGMNGKGFYNNLFAPGWTIASLWEMYSPTRTDDFLKK</sequence>
<evidence type="ECO:0000313" key="3">
    <source>
        <dbReference type="Proteomes" id="UP000182257"/>
    </source>
</evidence>
<dbReference type="Proteomes" id="UP000182257">
    <property type="component" value="Unassembled WGS sequence"/>
</dbReference>
<proteinExistence type="predicted"/>
<dbReference type="RefSeq" id="WP_074761910.1">
    <property type="nucleotide sequence ID" value="NZ_FNRF01000005.1"/>
</dbReference>
<reference evidence="2 3" key="1">
    <citation type="submission" date="2016-10" db="EMBL/GenBank/DDBJ databases">
        <authorList>
            <person name="de Groot N.N."/>
        </authorList>
    </citation>
    <scope>NUCLEOTIDE SEQUENCE [LARGE SCALE GENOMIC DNA]</scope>
    <source>
        <strain evidence="2 3">D31d</strain>
    </source>
</reference>
<name>A0A1H4E8M3_XYLRU</name>
<dbReference type="EMBL" id="FNRF01000005">
    <property type="protein sequence ID" value="SEA80692.1"/>
    <property type="molecule type" value="Genomic_DNA"/>
</dbReference>